<name>A0ABR8NL58_9MICO</name>
<dbReference type="PROSITE" id="PS51186">
    <property type="entry name" value="GNAT"/>
    <property type="match status" value="1"/>
</dbReference>
<reference evidence="2 3" key="1">
    <citation type="submission" date="2020-09" db="EMBL/GenBank/DDBJ databases">
        <title>Isolation and identification of active actinomycetes.</title>
        <authorList>
            <person name="Li X."/>
        </authorList>
    </citation>
    <scope>NUCLEOTIDE SEQUENCE [LARGE SCALE GENOMIC DNA]</scope>
    <source>
        <strain evidence="2 3">NEAU-LLC</strain>
    </source>
</reference>
<dbReference type="InterPro" id="IPR051822">
    <property type="entry name" value="Glycosyl_Hydrolase_84"/>
</dbReference>
<dbReference type="PANTHER" id="PTHR13170">
    <property type="entry name" value="O-GLCNACASE"/>
    <property type="match status" value="1"/>
</dbReference>
<proteinExistence type="predicted"/>
<dbReference type="SUPFAM" id="SSF55729">
    <property type="entry name" value="Acyl-CoA N-acyltransferases (Nat)"/>
    <property type="match status" value="1"/>
</dbReference>
<evidence type="ECO:0000313" key="3">
    <source>
        <dbReference type="Proteomes" id="UP000598426"/>
    </source>
</evidence>
<dbReference type="EMBL" id="JACXZS010000003">
    <property type="protein sequence ID" value="MBD3941405.1"/>
    <property type="molecule type" value="Genomic_DNA"/>
</dbReference>
<dbReference type="RefSeq" id="WP_191171023.1">
    <property type="nucleotide sequence ID" value="NZ_JACXZS010000003.1"/>
</dbReference>
<dbReference type="Proteomes" id="UP000598426">
    <property type="component" value="Unassembled WGS sequence"/>
</dbReference>
<gene>
    <name evidence="2" type="ORF">IF188_06800</name>
</gene>
<dbReference type="CDD" id="cd04301">
    <property type="entry name" value="NAT_SF"/>
    <property type="match status" value="1"/>
</dbReference>
<sequence length="199" mass="21821">MYTRATRVDDLPVVYRICHENGLPDDGSERSPELLGHVYVGPYLVAPGTRSIVVVDDQGVAGYLLCARDTRAHEAWVEEHWLPGLRADLPLDRPRPRADQEIVELLHSPELAPDDVVGEYPAHLHIDMMERLRGRGVGGALIEELCALLADEGVRGIHLNVGTDNEGAIRLYRRLGFTDVGRGDSSLYLGRTLPTGAGA</sequence>
<organism evidence="2 3">
    <name type="scientific">Microbacterium helvum</name>
    <dbReference type="NCBI Taxonomy" id="2773713"/>
    <lineage>
        <taxon>Bacteria</taxon>
        <taxon>Bacillati</taxon>
        <taxon>Actinomycetota</taxon>
        <taxon>Actinomycetes</taxon>
        <taxon>Micrococcales</taxon>
        <taxon>Microbacteriaceae</taxon>
        <taxon>Microbacterium</taxon>
    </lineage>
</organism>
<comment type="caution">
    <text evidence="2">The sequence shown here is derived from an EMBL/GenBank/DDBJ whole genome shotgun (WGS) entry which is preliminary data.</text>
</comment>
<keyword evidence="3" id="KW-1185">Reference proteome</keyword>
<evidence type="ECO:0000259" key="1">
    <source>
        <dbReference type="PROSITE" id="PS51186"/>
    </source>
</evidence>
<protein>
    <submittedName>
        <fullName evidence="2">GNAT family N-acetyltransferase</fullName>
    </submittedName>
</protein>
<dbReference type="PANTHER" id="PTHR13170:SF16">
    <property type="entry name" value="PROTEIN O-GLCNACASE"/>
    <property type="match status" value="1"/>
</dbReference>
<dbReference type="Pfam" id="PF00583">
    <property type="entry name" value="Acetyltransf_1"/>
    <property type="match status" value="1"/>
</dbReference>
<accession>A0ABR8NL58</accession>
<dbReference type="Gene3D" id="3.40.630.30">
    <property type="match status" value="1"/>
</dbReference>
<dbReference type="InterPro" id="IPR016181">
    <property type="entry name" value="Acyl_CoA_acyltransferase"/>
</dbReference>
<feature type="domain" description="N-acetyltransferase" evidence="1">
    <location>
        <begin position="1"/>
        <end position="194"/>
    </location>
</feature>
<dbReference type="InterPro" id="IPR000182">
    <property type="entry name" value="GNAT_dom"/>
</dbReference>
<evidence type="ECO:0000313" key="2">
    <source>
        <dbReference type="EMBL" id="MBD3941405.1"/>
    </source>
</evidence>